<dbReference type="PANTHER" id="PTHR45615">
    <property type="entry name" value="MYOSIN HEAVY CHAIN, NON-MUSCLE"/>
    <property type="match status" value="1"/>
</dbReference>
<evidence type="ECO:0000256" key="2">
    <source>
        <dbReference type="SAM" id="MobiDB-lite"/>
    </source>
</evidence>
<evidence type="ECO:0000313" key="3">
    <source>
        <dbReference type="EMBL" id="TNM32775.1"/>
    </source>
</evidence>
<evidence type="ECO:0000313" key="4">
    <source>
        <dbReference type="Proteomes" id="UP000311713"/>
    </source>
</evidence>
<feature type="coiled-coil region" evidence="1">
    <location>
        <begin position="376"/>
        <end position="403"/>
    </location>
</feature>
<sequence length="1398" mass="150854">MTALPAPAPGRWRPLRIGLVDLFHYDVEEFWFHDGRLLLRGNNGTGKSKVLALTLPFLLDGDLSARRVEPDGDPGKRMEWNLLLGGEHPHQERLGYTWIEFGRRDGTSGEEHFRTLLCGLKAVSGRGIARHWFAVTDQRIGTGPGLLGLLDATGTALSRDRLAEAIGSHGLVHDTAKAYRRAVDEALFGLGERRYGALVDLLIQLRQPQLSKRPNEAALSRALTEALPPVDQAVIADVAEAFRSLDEEKAELVAASEAERAASVFLDHYRRYARVATRRRARLPRSEHARYEQLRRDLAQAQGERARAVEDGAAAEASASALEERAVRLSAQEAALRAGPEMRDARALEQAAEDAARTAAERTRADRDFGQADAAHRRAVERLAEAENRVAAAERAVSGLRIRVGETASAGRLAGELVPDGVPEAELRRTTAESTDRRRRTVEHLEELLERVSRAEAEHRASLRRVDEAQEEVVHSGARLAEAEENVAGLGAALVDDVRDHLAACVELPVPDLPGLLDGLQEWVATLEGPNPARTTVSRAHRGRVAELADHAAGLSGQADALAEGRARCERELTTLERGGQAAPEAPRTRSPGVRDGQEGAPLWRLVEFRDAVPDGERAGLEAALEASGLLDAWVRPDGTAMGPDGHDIFLEPDSSALGQSLGDALNPSVDQADARAAAVGVPVIRRLLAAIGLVPTGGAPPESRVAGTWVSGDGRFRVGALTGSWTKTTAEYVGEGAREAARRARMEALRVELVSLGARTDEVNRQLRETESLRRTLDDELASFPDDDALRTAHALVTAATDATHRARARHESRTRELAEAVRGMDAATEELDTTAADVGLPADRDGLAVVRRALAELSTLLAEFWPALRARAEARRSAETESAETERAAARGAEFAERAGEAAQAAEAADARHATLVSTVGAAVAELQRRLAETAEETRTCARELKTAQDARAEADRRASHAEGRADQLAKGLTDATAARERAIAALRRFAATGLLHVALPGAAVPDTDNETWAATPAIALARAVETELSGVDDSDGAWERVQKRLSEEFVKLQDALSRNGHSASGYPSEDGMRVDIVYQGRRRAIEELTEALAAEVEELTRILSAHEREVLENHLITEVAGTLRELIGAAERQVSSMNAELDERPTSTGMRLRLVWRGSRKAPPGLTQVRERLRQSEDAWSPEDRVAVGEFLQTQIARQQADGSSGSWLEDLTAALDYRAWHEFGVERQQHGKWVSATGPASGGERVLAASVPLFAAASSHYASARGAYAPRLVTLDEAFAGVDDDSRAKCLGLLHAFDLDVVMTSEREWACYPQVPGIAIAQLSRVDGIAAVLVTRWEWDGTERTRGAEPDSRGDPWDGTHPGAGESDDAEGRGPVTPGAGAAVGPRAQEGLWE</sequence>
<dbReference type="EMBL" id="VDGT01000003">
    <property type="protein sequence ID" value="TNM32775.1"/>
    <property type="molecule type" value="Genomic_DNA"/>
</dbReference>
<dbReference type="NCBIfam" id="TIGR02680">
    <property type="entry name" value="TIGR02680 family protein"/>
    <property type="match status" value="1"/>
</dbReference>
<dbReference type="InterPro" id="IPR013496">
    <property type="entry name" value="CHP02680"/>
</dbReference>
<accession>A0A5C4VB39</accession>
<dbReference type="PANTHER" id="PTHR45615:SF66">
    <property type="entry name" value="CARD DOMAIN-CONTAINING PROTEIN"/>
    <property type="match status" value="1"/>
</dbReference>
<reference evidence="3 4" key="1">
    <citation type="submission" date="2019-06" db="EMBL/GenBank/DDBJ databases">
        <title>Draft genome of Streptomyces sedi sp. JCM16909.</title>
        <authorList>
            <person name="Klykleung N."/>
            <person name="Tanasupawat S."/>
            <person name="Kudo T."/>
            <person name="Yuki M."/>
            <person name="Ohkuma M."/>
        </authorList>
    </citation>
    <scope>NUCLEOTIDE SEQUENCE [LARGE SCALE GENOMIC DNA]</scope>
    <source>
        <strain evidence="3 4">JCM 16909</strain>
    </source>
</reference>
<feature type="region of interest" description="Disordered" evidence="2">
    <location>
        <begin position="576"/>
        <end position="598"/>
    </location>
</feature>
<feature type="region of interest" description="Disordered" evidence="2">
    <location>
        <begin position="947"/>
        <end position="974"/>
    </location>
</feature>
<dbReference type="SUPFAM" id="SSF52540">
    <property type="entry name" value="P-loop containing nucleoside triphosphate hydrolases"/>
    <property type="match status" value="1"/>
</dbReference>
<dbReference type="Proteomes" id="UP000311713">
    <property type="component" value="Unassembled WGS sequence"/>
</dbReference>
<keyword evidence="4" id="KW-1185">Reference proteome</keyword>
<feature type="compositionally biased region" description="Low complexity" evidence="2">
    <location>
        <begin position="1377"/>
        <end position="1392"/>
    </location>
</feature>
<dbReference type="RefSeq" id="WP_139641289.1">
    <property type="nucleotide sequence ID" value="NZ_BAAAZS010000125.1"/>
</dbReference>
<organism evidence="3 4">
    <name type="scientific">Streptomyces sedi</name>
    <dbReference type="NCBI Taxonomy" id="555059"/>
    <lineage>
        <taxon>Bacteria</taxon>
        <taxon>Bacillati</taxon>
        <taxon>Actinomycetota</taxon>
        <taxon>Actinomycetes</taxon>
        <taxon>Kitasatosporales</taxon>
        <taxon>Streptomycetaceae</taxon>
        <taxon>Streptomyces</taxon>
    </lineage>
</organism>
<keyword evidence="1" id="KW-0175">Coiled coil</keyword>
<feature type="coiled-coil region" evidence="1">
    <location>
        <begin position="438"/>
        <end position="486"/>
    </location>
</feature>
<name>A0A5C4VB39_9ACTN</name>
<gene>
    <name evidence="3" type="ORF">FH715_05510</name>
</gene>
<dbReference type="OrthoDB" id="8527901at2"/>
<evidence type="ECO:0000256" key="1">
    <source>
        <dbReference type="SAM" id="Coils"/>
    </source>
</evidence>
<protein>
    <submittedName>
        <fullName evidence="3">TIGR02680 family protein</fullName>
    </submittedName>
</protein>
<proteinExistence type="predicted"/>
<feature type="compositionally biased region" description="Basic and acidic residues" evidence="2">
    <location>
        <begin position="947"/>
        <end position="970"/>
    </location>
</feature>
<feature type="region of interest" description="Disordered" evidence="2">
    <location>
        <begin position="878"/>
        <end position="900"/>
    </location>
</feature>
<dbReference type="Pfam" id="PF13558">
    <property type="entry name" value="SbcC_Walker_B"/>
    <property type="match status" value="1"/>
</dbReference>
<dbReference type="InterPro" id="IPR027417">
    <property type="entry name" value="P-loop_NTPase"/>
</dbReference>
<feature type="region of interest" description="Disordered" evidence="2">
    <location>
        <begin position="1347"/>
        <end position="1398"/>
    </location>
</feature>
<comment type="caution">
    <text evidence="3">The sequence shown here is derived from an EMBL/GenBank/DDBJ whole genome shotgun (WGS) entry which is preliminary data.</text>
</comment>
<feature type="compositionally biased region" description="Basic and acidic residues" evidence="2">
    <location>
        <begin position="1347"/>
        <end position="1362"/>
    </location>
</feature>